<keyword evidence="4" id="KW-0574">Periplasm</keyword>
<comment type="subcellular location">
    <subcellularLocation>
        <location evidence="1">Periplasm</location>
    </subcellularLocation>
</comment>
<keyword evidence="2" id="KW-0813">Transport</keyword>
<dbReference type="InterPro" id="IPR008972">
    <property type="entry name" value="Cupredoxin"/>
</dbReference>
<keyword evidence="6" id="KW-0186">Copper</keyword>
<evidence type="ECO:0000256" key="6">
    <source>
        <dbReference type="ARBA" id="ARBA00023008"/>
    </source>
</evidence>
<keyword evidence="8" id="KW-0732">Signal</keyword>
<protein>
    <submittedName>
        <fullName evidence="10">Blue copper protein</fullName>
    </submittedName>
</protein>
<dbReference type="Gene3D" id="2.60.40.420">
    <property type="entry name" value="Cupredoxins - blue copper proteins"/>
    <property type="match status" value="1"/>
</dbReference>
<dbReference type="PANTHER" id="PTHR38439">
    <property type="entry name" value="AURACYANIN-B"/>
    <property type="match status" value="1"/>
</dbReference>
<dbReference type="GO" id="GO:0042597">
    <property type="term" value="C:periplasmic space"/>
    <property type="evidence" value="ECO:0007669"/>
    <property type="project" value="UniProtKB-SubCell"/>
</dbReference>
<dbReference type="PROSITE" id="PS00196">
    <property type="entry name" value="COPPER_BLUE"/>
    <property type="match status" value="1"/>
</dbReference>
<evidence type="ECO:0000256" key="1">
    <source>
        <dbReference type="ARBA" id="ARBA00004418"/>
    </source>
</evidence>
<keyword evidence="3" id="KW-0479">Metal-binding</keyword>
<dbReference type="AlphaFoldDB" id="A0AAW3HYD1"/>
<dbReference type="InterPro" id="IPR028871">
    <property type="entry name" value="BlueCu_1_BS"/>
</dbReference>
<sequence length="163" mass="17296">MAKKKILAKAATATAALMISLGAAASGDHAGGHRDGHDTAAVIGKPGSSDKVSRTIDVNMTDAMRFMPSDVEVKAGETVRFNVTNSGKIRHEMVLGTEATLDAHYQMMLSDPRMRHEEPNSISLTSGKTGEIVWQFDKAGRVAFACLEPGHYPAGMKGAVSIK</sequence>
<dbReference type="SUPFAM" id="SSF49503">
    <property type="entry name" value="Cupredoxins"/>
    <property type="match status" value="1"/>
</dbReference>
<dbReference type="CDD" id="cd04211">
    <property type="entry name" value="Cupredoxin_like_2"/>
    <property type="match status" value="1"/>
</dbReference>
<evidence type="ECO:0000259" key="9">
    <source>
        <dbReference type="Pfam" id="PF00127"/>
    </source>
</evidence>
<evidence type="ECO:0000256" key="3">
    <source>
        <dbReference type="ARBA" id="ARBA00022723"/>
    </source>
</evidence>
<evidence type="ECO:0000256" key="7">
    <source>
        <dbReference type="SAM" id="MobiDB-lite"/>
    </source>
</evidence>
<accession>A0AAW3HYD1</accession>
<dbReference type="EMBL" id="LGVG01000035">
    <property type="protein sequence ID" value="KNE25508.1"/>
    <property type="molecule type" value="Genomic_DNA"/>
</dbReference>
<feature type="chain" id="PRO_5043587740" evidence="8">
    <location>
        <begin position="26"/>
        <end position="163"/>
    </location>
</feature>
<comment type="caution">
    <text evidence="10">The sequence shown here is derived from an EMBL/GenBank/DDBJ whole genome shotgun (WGS) entry which is preliminary data.</text>
</comment>
<name>A0AAW3HYD1_9BURK</name>
<evidence type="ECO:0000256" key="8">
    <source>
        <dbReference type="SAM" id="SignalP"/>
    </source>
</evidence>
<dbReference type="InterPro" id="IPR000923">
    <property type="entry name" value="BlueCu_1"/>
</dbReference>
<dbReference type="InterPro" id="IPR050845">
    <property type="entry name" value="Cu-binding_ET"/>
</dbReference>
<dbReference type="Pfam" id="PF00127">
    <property type="entry name" value="Copper-bind"/>
    <property type="match status" value="1"/>
</dbReference>
<reference evidence="10 11" key="1">
    <citation type="submission" date="2015-07" db="EMBL/GenBank/DDBJ databases">
        <title>Draft genome of Achromobacter spanius.</title>
        <authorList>
            <person name="Wang X."/>
        </authorList>
    </citation>
    <scope>NUCLEOTIDE SEQUENCE [LARGE SCALE GENOMIC DNA]</scope>
    <source>
        <strain evidence="10 11">CGMCC9173</strain>
    </source>
</reference>
<feature type="domain" description="Blue (type 1) copper" evidence="9">
    <location>
        <begin position="57"/>
        <end position="162"/>
    </location>
</feature>
<evidence type="ECO:0000313" key="10">
    <source>
        <dbReference type="EMBL" id="KNE25508.1"/>
    </source>
</evidence>
<feature type="signal peptide" evidence="8">
    <location>
        <begin position="1"/>
        <end position="25"/>
    </location>
</feature>
<proteinExistence type="predicted"/>
<dbReference type="GO" id="GO:0005507">
    <property type="term" value="F:copper ion binding"/>
    <property type="evidence" value="ECO:0007669"/>
    <property type="project" value="InterPro"/>
</dbReference>
<dbReference type="RefSeq" id="WP_050449055.1">
    <property type="nucleotide sequence ID" value="NZ_LGVG01000035.1"/>
</dbReference>
<dbReference type="GO" id="GO:0009055">
    <property type="term" value="F:electron transfer activity"/>
    <property type="evidence" value="ECO:0007669"/>
    <property type="project" value="InterPro"/>
</dbReference>
<evidence type="ECO:0000313" key="11">
    <source>
        <dbReference type="Proteomes" id="UP000037511"/>
    </source>
</evidence>
<keyword evidence="5" id="KW-0249">Electron transport</keyword>
<dbReference type="PANTHER" id="PTHR38439:SF3">
    <property type="entry name" value="COPPER-RESISTANT CUPROPROTEIN COPI"/>
    <property type="match status" value="1"/>
</dbReference>
<evidence type="ECO:0000256" key="4">
    <source>
        <dbReference type="ARBA" id="ARBA00022764"/>
    </source>
</evidence>
<evidence type="ECO:0000256" key="2">
    <source>
        <dbReference type="ARBA" id="ARBA00022448"/>
    </source>
</evidence>
<dbReference type="Proteomes" id="UP000037511">
    <property type="component" value="Unassembled WGS sequence"/>
</dbReference>
<feature type="region of interest" description="Disordered" evidence="7">
    <location>
        <begin position="26"/>
        <end position="48"/>
    </location>
</feature>
<gene>
    <name evidence="10" type="ORF">AFM18_22265</name>
</gene>
<evidence type="ECO:0000256" key="5">
    <source>
        <dbReference type="ARBA" id="ARBA00022982"/>
    </source>
</evidence>
<organism evidence="10 11">
    <name type="scientific">Achromobacter spanius</name>
    <dbReference type="NCBI Taxonomy" id="217203"/>
    <lineage>
        <taxon>Bacteria</taxon>
        <taxon>Pseudomonadati</taxon>
        <taxon>Pseudomonadota</taxon>
        <taxon>Betaproteobacteria</taxon>
        <taxon>Burkholderiales</taxon>
        <taxon>Alcaligenaceae</taxon>
        <taxon>Achromobacter</taxon>
    </lineage>
</organism>